<dbReference type="SUPFAM" id="SSF53067">
    <property type="entry name" value="Actin-like ATPase domain"/>
    <property type="match status" value="1"/>
</dbReference>
<sequence>MGLRVGVDIGGTFTDFAVLDPDTGHFEIGKVLSTPADPAEAVIEGLKARMAQSGRAMGEISEVVHATTIATNTVIQRKGPPTALITTKGFRDVILIGRQKRYELYDNMAGRPLPLVPRDFVFEVKERMLFTGEVETALDEADARVVARELTARGVVAVAICFLHSYANPAHERRVAEILSEEAPELMVSVSSEVSPLYREFERTSTTVMNAYVMPGVASYVERLDRQLRKLGAQVPMLIMQSNGGVATADTVKRFPIRIIESGPAAGVLTAARFAPAAGTDNLISFDMGGTTAKLCLVEGGKPLLTSQFEVDMTHLKKGSGLPVSIPAVDLIEIGSGGGSIAKVELGAIAVGPESAGSVPGPTCYGHGGAKPTVTDADLVLGYLNPDYFLGGEMKLDSEAALTAIERDIAVPLGIDAMQAAWGIHEIVTAQMAQAARAVTINSGKDPRLFALVPFGGAGPVHGTRLARMLGCPKVVFPRAAGVESAVGLLMAEISLDLARTQVMNLDGAAIAQINTLYADLEGQARRQLDEAGVLRERQSFSASCDMRFAGQGFEIAVDLPAYPYAPDDLDVLRTAFHAAYAKSYGARTFDPDWTIVAVHWRLRGIAIGGTLTMDELPKEPGGVERARRSQRQVWFPETEGFTLCDVYDRYRLSAGDVFSGPAIVEERESTIVLPPGSETTVDSHGNLVTTLN</sequence>
<accession>A0A927EC84</accession>
<dbReference type="PANTHER" id="PTHR11365">
    <property type="entry name" value="5-OXOPROLINASE RELATED"/>
    <property type="match status" value="1"/>
</dbReference>
<organism evidence="4 5">
    <name type="scientific">Bosea spartocytisi</name>
    <dbReference type="NCBI Taxonomy" id="2773451"/>
    <lineage>
        <taxon>Bacteria</taxon>
        <taxon>Pseudomonadati</taxon>
        <taxon>Pseudomonadota</taxon>
        <taxon>Alphaproteobacteria</taxon>
        <taxon>Hyphomicrobiales</taxon>
        <taxon>Boseaceae</taxon>
        <taxon>Bosea</taxon>
    </lineage>
</organism>
<dbReference type="GO" id="GO:0005829">
    <property type="term" value="C:cytosol"/>
    <property type="evidence" value="ECO:0007669"/>
    <property type="project" value="TreeGrafter"/>
</dbReference>
<feature type="domain" description="Hydantoinase A/oxoprolinase" evidence="1">
    <location>
        <begin position="203"/>
        <end position="495"/>
    </location>
</feature>
<comment type="caution">
    <text evidence="4">The sequence shown here is derived from an EMBL/GenBank/DDBJ whole genome shotgun (WGS) entry which is preliminary data.</text>
</comment>
<dbReference type="InterPro" id="IPR043129">
    <property type="entry name" value="ATPase_NBD"/>
</dbReference>
<dbReference type="Pfam" id="PF01968">
    <property type="entry name" value="Hydantoinase_A"/>
    <property type="match status" value="1"/>
</dbReference>
<evidence type="ECO:0000259" key="1">
    <source>
        <dbReference type="Pfam" id="PF01968"/>
    </source>
</evidence>
<dbReference type="InterPro" id="IPR045079">
    <property type="entry name" value="Oxoprolinase-like"/>
</dbReference>
<reference evidence="4" key="1">
    <citation type="submission" date="2020-09" db="EMBL/GenBank/DDBJ databases">
        <title>Bosea spartocytisi sp. nov. a root nodule endophyte of Spartocytisus supranubius in the high mountain ecosystem fo the Teide National Park (Canary Islands, Spain).</title>
        <authorList>
            <person name="Pulido-Suarez L."/>
            <person name="Peix A."/>
            <person name="Igual J.M."/>
            <person name="Socas-Perez N."/>
            <person name="Velazquez E."/>
            <person name="Flores-Felix J.D."/>
            <person name="Leon-Barrios M."/>
        </authorList>
    </citation>
    <scope>NUCLEOTIDE SEQUENCE</scope>
    <source>
        <strain evidence="4">SSUT16</strain>
    </source>
</reference>
<name>A0A927EC84_9HYPH</name>
<dbReference type="PANTHER" id="PTHR11365:SF23">
    <property type="entry name" value="HYPOTHETICAL 5-OXOPROLINASE (EUROFUNG)-RELATED"/>
    <property type="match status" value="1"/>
</dbReference>
<dbReference type="InterPro" id="IPR002821">
    <property type="entry name" value="Hydantoinase_A"/>
</dbReference>
<dbReference type="Pfam" id="PF19278">
    <property type="entry name" value="Hydant_A_C"/>
    <property type="match status" value="1"/>
</dbReference>
<dbReference type="AlphaFoldDB" id="A0A927EC84"/>
<dbReference type="GO" id="GO:0006749">
    <property type="term" value="P:glutathione metabolic process"/>
    <property type="evidence" value="ECO:0007669"/>
    <property type="project" value="TreeGrafter"/>
</dbReference>
<dbReference type="InterPro" id="IPR049517">
    <property type="entry name" value="ACX-like_C"/>
</dbReference>
<evidence type="ECO:0000313" key="5">
    <source>
        <dbReference type="Proteomes" id="UP000619295"/>
    </source>
</evidence>
<feature type="domain" description="Acetophenone carboxylase-like C-terminal" evidence="3">
    <location>
        <begin position="509"/>
        <end position="685"/>
    </location>
</feature>
<evidence type="ECO:0000259" key="3">
    <source>
        <dbReference type="Pfam" id="PF19278"/>
    </source>
</evidence>
<dbReference type="InterPro" id="IPR008040">
    <property type="entry name" value="Hydant_A_N"/>
</dbReference>
<dbReference type="GO" id="GO:0017168">
    <property type="term" value="F:5-oxoprolinase (ATP-hydrolyzing) activity"/>
    <property type="evidence" value="ECO:0007669"/>
    <property type="project" value="TreeGrafter"/>
</dbReference>
<keyword evidence="5" id="KW-1185">Reference proteome</keyword>
<dbReference type="Proteomes" id="UP000619295">
    <property type="component" value="Unassembled WGS sequence"/>
</dbReference>
<dbReference type="EMBL" id="JACXWY010000015">
    <property type="protein sequence ID" value="MBD3848154.1"/>
    <property type="molecule type" value="Genomic_DNA"/>
</dbReference>
<dbReference type="Pfam" id="PF05378">
    <property type="entry name" value="Hydant_A_N"/>
    <property type="match status" value="1"/>
</dbReference>
<dbReference type="RefSeq" id="WP_191125326.1">
    <property type="nucleotide sequence ID" value="NZ_JACXWY010000015.1"/>
</dbReference>
<evidence type="ECO:0000313" key="4">
    <source>
        <dbReference type="EMBL" id="MBD3848154.1"/>
    </source>
</evidence>
<proteinExistence type="predicted"/>
<evidence type="ECO:0000259" key="2">
    <source>
        <dbReference type="Pfam" id="PF05378"/>
    </source>
</evidence>
<feature type="domain" description="Hydantoinase/oxoprolinase N-terminal" evidence="2">
    <location>
        <begin position="4"/>
        <end position="182"/>
    </location>
</feature>
<protein>
    <submittedName>
        <fullName evidence="4">Hydantoinase/oxoprolinase family protein</fullName>
    </submittedName>
</protein>
<gene>
    <name evidence="4" type="ORF">IED13_20845</name>
</gene>